<dbReference type="InterPro" id="IPR027039">
    <property type="entry name" value="Crtac1"/>
</dbReference>
<keyword evidence="2" id="KW-0802">TPR repeat</keyword>
<protein>
    <submittedName>
        <fullName evidence="4">Tfp pilus assembly protein PilF</fullName>
    </submittedName>
</protein>
<dbReference type="PROSITE" id="PS50005">
    <property type="entry name" value="TPR"/>
    <property type="match status" value="7"/>
</dbReference>
<dbReference type="InterPro" id="IPR006311">
    <property type="entry name" value="TAT_signal"/>
</dbReference>
<feature type="repeat" description="TPR" evidence="2">
    <location>
        <begin position="1117"/>
        <end position="1150"/>
    </location>
</feature>
<dbReference type="InterPro" id="IPR028994">
    <property type="entry name" value="Integrin_alpha_N"/>
</dbReference>
<dbReference type="InterPro" id="IPR000866">
    <property type="entry name" value="AhpC/TSA"/>
</dbReference>
<dbReference type="Gene3D" id="2.130.10.130">
    <property type="entry name" value="Integrin alpha, N-terminal"/>
    <property type="match status" value="2"/>
</dbReference>
<keyword evidence="1" id="KW-0732">Signal</keyword>
<feature type="repeat" description="TPR" evidence="2">
    <location>
        <begin position="1219"/>
        <end position="1252"/>
    </location>
</feature>
<dbReference type="RefSeq" id="WP_083343969.1">
    <property type="nucleotide sequence ID" value="NZ_LT629690.1"/>
</dbReference>
<dbReference type="InterPro" id="IPR013517">
    <property type="entry name" value="FG-GAP"/>
</dbReference>
<evidence type="ECO:0000259" key="3">
    <source>
        <dbReference type="PROSITE" id="PS51352"/>
    </source>
</evidence>
<feature type="domain" description="Thioredoxin" evidence="3">
    <location>
        <begin position="877"/>
        <end position="1027"/>
    </location>
</feature>
<dbReference type="InterPro" id="IPR011519">
    <property type="entry name" value="UnbV_ASPIC"/>
</dbReference>
<feature type="repeat" description="TPR" evidence="2">
    <location>
        <begin position="1253"/>
        <end position="1286"/>
    </location>
</feature>
<dbReference type="Pfam" id="PF13517">
    <property type="entry name" value="FG-GAP_3"/>
    <property type="match status" value="4"/>
</dbReference>
<dbReference type="OrthoDB" id="9814069at2"/>
<dbReference type="PROSITE" id="PS51318">
    <property type="entry name" value="TAT"/>
    <property type="match status" value="1"/>
</dbReference>
<feature type="repeat" description="TPR" evidence="2">
    <location>
        <begin position="1151"/>
        <end position="1184"/>
    </location>
</feature>
<dbReference type="InterPro" id="IPR036249">
    <property type="entry name" value="Thioredoxin-like_sf"/>
</dbReference>
<name>A0A1G7GN41_9BACT</name>
<dbReference type="PANTHER" id="PTHR16026:SF0">
    <property type="entry name" value="CARTILAGE ACIDIC PROTEIN 1"/>
    <property type="match status" value="1"/>
</dbReference>
<feature type="repeat" description="TPR" evidence="2">
    <location>
        <begin position="1049"/>
        <end position="1082"/>
    </location>
</feature>
<dbReference type="GO" id="GO:0016209">
    <property type="term" value="F:antioxidant activity"/>
    <property type="evidence" value="ECO:0007669"/>
    <property type="project" value="InterPro"/>
</dbReference>
<dbReference type="Pfam" id="PF13424">
    <property type="entry name" value="TPR_12"/>
    <property type="match status" value="1"/>
</dbReference>
<accession>A0A1G7GN41</accession>
<feature type="repeat" description="TPR" evidence="2">
    <location>
        <begin position="1185"/>
        <end position="1218"/>
    </location>
</feature>
<dbReference type="SUPFAM" id="SSF48452">
    <property type="entry name" value="TPR-like"/>
    <property type="match status" value="1"/>
</dbReference>
<dbReference type="InterPro" id="IPR013766">
    <property type="entry name" value="Thioredoxin_domain"/>
</dbReference>
<dbReference type="InterPro" id="IPR019734">
    <property type="entry name" value="TPR_rpt"/>
</dbReference>
<evidence type="ECO:0000256" key="1">
    <source>
        <dbReference type="ARBA" id="ARBA00022729"/>
    </source>
</evidence>
<dbReference type="InterPro" id="IPR011990">
    <property type="entry name" value="TPR-like_helical_dom_sf"/>
</dbReference>
<dbReference type="SMART" id="SM00028">
    <property type="entry name" value="TPR"/>
    <property type="match status" value="6"/>
</dbReference>
<dbReference type="Gene3D" id="1.25.40.10">
    <property type="entry name" value="Tetratricopeptide repeat domain"/>
    <property type="match status" value="3"/>
</dbReference>
<dbReference type="Pfam" id="PF14559">
    <property type="entry name" value="TPR_19"/>
    <property type="match status" value="1"/>
</dbReference>
<sequence>MALPPTGFQHLSRRSLLKGLGLTPLLLRSSPLIGEWNSVLSPAPAALSLSLADLRYEPSYPARSPLEDVLRRLRPGSDEFVTEGYAHEIGLILDSWTVCLKERDFAKLRNSFHGSLEAASFVPTHEVALRQEASIHSSTREFNSALTQPSERLVQELERWLPSGLHIRVAELEITAIDVLSGKPLNVRTTVRYSIVATSLKDEREQRVGLWQMDWSHTSSETDAEAWKLRRWQSTAEKRTALQGPAFVDITQRSLGEVPSYREQLLRGADEWRTQLDGASGIDVYGNNGVAVGDYDGDGFDDLYVCQPAGLPNRLYRNRGDGTFEDVTEKAGVAVLDNTACAVFADFRNIGRQDLLVVCGTGPLLFLNRGDGTFERKHDAFRFAHPPEGTFTHAAVADYDGDGRLDIYFCVYSYYLGLDQYHYPMPYFDARNGPPNFLFHNEGDAAFVDRTDASGLRAENDRYSFACAWGASGTTGSPDLYVVNDFGRNNLYRNQGDGTFKAVSTKAHVEDVGAGMSAAWADVNNDGHADLYVANMWSAAGQRVSQQKLFHEKSPESIRALYRTHARGNALYRNQGDGTFQNVSASADVEVGRWAWCSDFLDFDHDGFQDIYVTNGYITAPVQDAIAATEAKRNVKSQDSNDIDLGSFFWRQVVGKSSDDATPSLAYEHGWNALNELIRTDNSWSGNERNVLLLNNRDGTFSEVSGPAGLDFLEDSRSFALADIDHDGRLEIILKNRSAPQIRILRNTLKNIGGSIAFRLRGTKSNRDAIGTAITLTVGDLKQTRYVQAGSGFLAQHSKNLFFGIGNAQTSIDATVHWPSGLVQQFKDLPANHQVELIEGTTTFTAKPFGNSPAIHEPAASAHDPHISPAEPVYTWLLDPLKAPGFSLPDLAGSMRTLSSTGGSVALLHFWSVDSPACSDQLLRLQRDRQGMQAAGVELLAVNVDRAESVQKAREYAARQKLNFPVLFATEDIAGIYNIIFRYLYDRRRNLPLPGSFLLDRQGMIVKVYQGIVSAQQVVADARSLPATQQQRFAKALPFPGTLHEAQFVRNDFTYGVAMFQHGYLEQAAESFQQVVAARPNDAEGYYNLGTLSLRRNRFDEAKQYLQKTLSLKPDYPEAWNNLGMLAGQQGQMEEAIQNFRQSLALRPGYATALLNLGNVYRRKRSFSEAEVYLTQALALQPDDPEINYSLGMLYAQQNQSKTATDYLRKAITLRPDYPEALNNLGVLAVHDKNYAEAERQFQTCVHLVPTFDESYLNLARLYVLEGQRAKAREALQALLTLKPENTAAKQGIAVLDAQP</sequence>
<evidence type="ECO:0000256" key="2">
    <source>
        <dbReference type="PROSITE-ProRule" id="PRU00339"/>
    </source>
</evidence>
<dbReference type="PROSITE" id="PS50293">
    <property type="entry name" value="TPR_REGION"/>
    <property type="match status" value="3"/>
</dbReference>
<gene>
    <name evidence="4" type="ORF">SAMN05444167_0750</name>
</gene>
<dbReference type="Gene3D" id="3.40.30.10">
    <property type="entry name" value="Glutaredoxin"/>
    <property type="match status" value="1"/>
</dbReference>
<evidence type="ECO:0000313" key="5">
    <source>
        <dbReference type="Proteomes" id="UP000182427"/>
    </source>
</evidence>
<dbReference type="CDD" id="cd02966">
    <property type="entry name" value="TlpA_like_family"/>
    <property type="match status" value="1"/>
</dbReference>
<organism evidence="4 5">
    <name type="scientific">Terriglobus roseus</name>
    <dbReference type="NCBI Taxonomy" id="392734"/>
    <lineage>
        <taxon>Bacteria</taxon>
        <taxon>Pseudomonadati</taxon>
        <taxon>Acidobacteriota</taxon>
        <taxon>Terriglobia</taxon>
        <taxon>Terriglobales</taxon>
        <taxon>Acidobacteriaceae</taxon>
        <taxon>Terriglobus</taxon>
    </lineage>
</organism>
<feature type="repeat" description="TPR" evidence="2">
    <location>
        <begin position="1083"/>
        <end position="1116"/>
    </location>
</feature>
<dbReference type="PROSITE" id="PS51352">
    <property type="entry name" value="THIOREDOXIN_2"/>
    <property type="match status" value="1"/>
</dbReference>
<dbReference type="Proteomes" id="UP000182427">
    <property type="component" value="Chromosome I"/>
</dbReference>
<dbReference type="EMBL" id="LT629690">
    <property type="protein sequence ID" value="SDE89550.1"/>
    <property type="molecule type" value="Genomic_DNA"/>
</dbReference>
<dbReference type="SUPFAM" id="SSF69318">
    <property type="entry name" value="Integrin alpha N-terminal domain"/>
    <property type="match status" value="1"/>
</dbReference>
<dbReference type="GO" id="GO:0016491">
    <property type="term" value="F:oxidoreductase activity"/>
    <property type="evidence" value="ECO:0007669"/>
    <property type="project" value="InterPro"/>
</dbReference>
<keyword evidence="5" id="KW-1185">Reference proteome</keyword>
<dbReference type="PANTHER" id="PTHR16026">
    <property type="entry name" value="CARTILAGE ACIDIC PROTEIN 1"/>
    <property type="match status" value="1"/>
</dbReference>
<evidence type="ECO:0000313" key="4">
    <source>
        <dbReference type="EMBL" id="SDE89550.1"/>
    </source>
</evidence>
<dbReference type="SUPFAM" id="SSF52833">
    <property type="entry name" value="Thioredoxin-like"/>
    <property type="match status" value="1"/>
</dbReference>
<reference evidence="4 5" key="1">
    <citation type="submission" date="2016-10" db="EMBL/GenBank/DDBJ databases">
        <authorList>
            <person name="de Groot N.N."/>
        </authorList>
    </citation>
    <scope>NUCLEOTIDE SEQUENCE [LARGE SCALE GENOMIC DNA]</scope>
    <source>
        <strain evidence="4 5">GAS232</strain>
    </source>
</reference>
<dbReference type="Pfam" id="PF00578">
    <property type="entry name" value="AhpC-TSA"/>
    <property type="match status" value="1"/>
</dbReference>
<dbReference type="GO" id="GO:0006950">
    <property type="term" value="P:response to stress"/>
    <property type="evidence" value="ECO:0007669"/>
    <property type="project" value="UniProtKB-ARBA"/>
</dbReference>
<dbReference type="Pfam" id="PF13432">
    <property type="entry name" value="TPR_16"/>
    <property type="match status" value="1"/>
</dbReference>
<dbReference type="Pfam" id="PF13181">
    <property type="entry name" value="TPR_8"/>
    <property type="match status" value="1"/>
</dbReference>
<proteinExistence type="predicted"/>
<dbReference type="Pfam" id="PF07593">
    <property type="entry name" value="UnbV_ASPIC"/>
    <property type="match status" value="1"/>
</dbReference>